<feature type="domain" description="Phosphatidic acid phosphatase type 2/haloperoxidase" evidence="2">
    <location>
        <begin position="126"/>
        <end position="240"/>
    </location>
</feature>
<feature type="transmembrane region" description="Helical" evidence="1">
    <location>
        <begin position="92"/>
        <end position="112"/>
    </location>
</feature>
<evidence type="ECO:0000313" key="3">
    <source>
        <dbReference type="EMBL" id="KAG8580792.1"/>
    </source>
</evidence>
<dbReference type="SMART" id="SM00014">
    <property type="entry name" value="acidPPc"/>
    <property type="match status" value="1"/>
</dbReference>
<dbReference type="InterPro" id="IPR036938">
    <property type="entry name" value="PAP2/HPO_sf"/>
</dbReference>
<dbReference type="InterPro" id="IPR000326">
    <property type="entry name" value="PAP2/HPO"/>
</dbReference>
<organism evidence="3 4">
    <name type="scientific">Engystomops pustulosus</name>
    <name type="common">Tungara frog</name>
    <name type="synonym">Physalaemus pustulosus</name>
    <dbReference type="NCBI Taxonomy" id="76066"/>
    <lineage>
        <taxon>Eukaryota</taxon>
        <taxon>Metazoa</taxon>
        <taxon>Chordata</taxon>
        <taxon>Craniata</taxon>
        <taxon>Vertebrata</taxon>
        <taxon>Euteleostomi</taxon>
        <taxon>Amphibia</taxon>
        <taxon>Batrachia</taxon>
        <taxon>Anura</taxon>
        <taxon>Neobatrachia</taxon>
        <taxon>Hyloidea</taxon>
        <taxon>Leptodactylidae</taxon>
        <taxon>Leiuperinae</taxon>
        <taxon>Engystomops</taxon>
    </lineage>
</organism>
<reference evidence="3" key="1">
    <citation type="thesis" date="2020" institute="ProQuest LLC" country="789 East Eisenhower Parkway, Ann Arbor, MI, USA">
        <title>Comparative Genomics and Chromosome Evolution.</title>
        <authorList>
            <person name="Mudd A.B."/>
        </authorList>
    </citation>
    <scope>NUCLEOTIDE SEQUENCE</scope>
    <source>
        <strain evidence="3">237g6f4</strain>
        <tissue evidence="3">Blood</tissue>
    </source>
</reference>
<dbReference type="Pfam" id="PF01569">
    <property type="entry name" value="PAP2"/>
    <property type="match status" value="1"/>
</dbReference>
<dbReference type="GO" id="GO:0005789">
    <property type="term" value="C:endoplasmic reticulum membrane"/>
    <property type="evidence" value="ECO:0007669"/>
    <property type="project" value="TreeGrafter"/>
</dbReference>
<feature type="transmembrane region" description="Helical" evidence="1">
    <location>
        <begin position="380"/>
        <end position="401"/>
    </location>
</feature>
<proteinExistence type="predicted"/>
<dbReference type="PANTHER" id="PTHR14969">
    <property type="entry name" value="SPHINGOSINE-1-PHOSPHATE PHOSPHOHYDROLASE"/>
    <property type="match status" value="1"/>
</dbReference>
<keyword evidence="4" id="KW-1185">Reference proteome</keyword>
<dbReference type="PANTHER" id="PTHR14969:SF14">
    <property type="entry name" value="SPHINGOSINE-1-PHOSPHATE PHOSPHATASE 2"/>
    <property type="match status" value="1"/>
</dbReference>
<accession>A0AAV7C8N2</accession>
<sequence length="403" mass="44750">MALPLLLETLQDPQLVAQFQRSCGLALKPKGEANGVALGYSSTQTLQGGREKTAGVKGVPQENGHKPYINGTYTNGTHRQGSVRKYVVHNYALYYLFRFAAALGQEVFYITFLPFTLWNIDSFIARRLIIVWCIVMYIGQASKDLLKWPRPSSPPVVKLETRVEAEYGMPSTHAIAATAISFTFLMAAVDRYQFPFVLGFVAALFLSTLVSLSRLYTGMHTVLDVICGALIALLFIAVTFPVWDVMDQLILTNPICPVFAVVAGFLLSYNYPKLDHYSTTRADTTVILGVGAGTCVGVWIINLIGRTYVPLGVFPLGIPSLTYPMLLRQLLRFVLGVTLLVITRFIAKTLSLKALGSWYKVSTQDVLVRQKLEIEVPYKFVTYTSIGVVATSFVPWIYYLVNL</sequence>
<feature type="transmembrane region" description="Helical" evidence="1">
    <location>
        <begin position="284"/>
        <end position="309"/>
    </location>
</feature>
<feature type="transmembrane region" description="Helical" evidence="1">
    <location>
        <begin position="124"/>
        <end position="146"/>
    </location>
</feature>
<dbReference type="EMBL" id="WNYA01000003">
    <property type="protein sequence ID" value="KAG8580792.1"/>
    <property type="molecule type" value="Genomic_DNA"/>
</dbReference>
<protein>
    <recommendedName>
        <fullName evidence="2">Phosphatidic acid phosphatase type 2/haloperoxidase domain-containing protein</fullName>
    </recommendedName>
</protein>
<evidence type="ECO:0000313" key="4">
    <source>
        <dbReference type="Proteomes" id="UP000824782"/>
    </source>
</evidence>
<evidence type="ECO:0000259" key="2">
    <source>
        <dbReference type="SMART" id="SM00014"/>
    </source>
</evidence>
<comment type="caution">
    <text evidence="3">The sequence shown here is derived from an EMBL/GenBank/DDBJ whole genome shotgun (WGS) entry which is preliminary data.</text>
</comment>
<feature type="transmembrane region" description="Helical" evidence="1">
    <location>
        <begin position="222"/>
        <end position="243"/>
    </location>
</feature>
<keyword evidence="1" id="KW-0472">Membrane</keyword>
<dbReference type="Proteomes" id="UP000824782">
    <property type="component" value="Unassembled WGS sequence"/>
</dbReference>
<feature type="transmembrane region" description="Helical" evidence="1">
    <location>
        <begin position="249"/>
        <end position="272"/>
    </location>
</feature>
<dbReference type="Gene3D" id="1.20.144.10">
    <property type="entry name" value="Phosphatidic acid phosphatase type 2/haloperoxidase"/>
    <property type="match status" value="1"/>
</dbReference>
<feature type="transmembrane region" description="Helical" evidence="1">
    <location>
        <begin position="194"/>
        <end position="215"/>
    </location>
</feature>
<feature type="transmembrane region" description="Helical" evidence="1">
    <location>
        <begin position="329"/>
        <end position="347"/>
    </location>
</feature>
<dbReference type="CDD" id="cd03388">
    <property type="entry name" value="PAP2_SPPase1"/>
    <property type="match status" value="1"/>
</dbReference>
<name>A0AAV7C8N2_ENGPU</name>
<keyword evidence="1" id="KW-0812">Transmembrane</keyword>
<dbReference type="GO" id="GO:0006670">
    <property type="term" value="P:sphingosine metabolic process"/>
    <property type="evidence" value="ECO:0007669"/>
    <property type="project" value="TreeGrafter"/>
</dbReference>
<keyword evidence="1" id="KW-1133">Transmembrane helix</keyword>
<evidence type="ECO:0000256" key="1">
    <source>
        <dbReference type="SAM" id="Phobius"/>
    </source>
</evidence>
<gene>
    <name evidence="3" type="ORF">GDO81_007416</name>
</gene>
<feature type="transmembrane region" description="Helical" evidence="1">
    <location>
        <begin position="167"/>
        <end position="188"/>
    </location>
</feature>
<dbReference type="AlphaFoldDB" id="A0AAV7C8N2"/>
<dbReference type="GO" id="GO:0042392">
    <property type="term" value="F:sphingosine-1-phosphate phosphatase activity"/>
    <property type="evidence" value="ECO:0007669"/>
    <property type="project" value="TreeGrafter"/>
</dbReference>
<dbReference type="SUPFAM" id="SSF48317">
    <property type="entry name" value="Acid phosphatase/Vanadium-dependent haloperoxidase"/>
    <property type="match status" value="1"/>
</dbReference>